<proteinExistence type="predicted"/>
<dbReference type="InterPro" id="IPR030395">
    <property type="entry name" value="GP_PDE_dom"/>
</dbReference>
<dbReference type="Gene3D" id="3.20.20.190">
    <property type="entry name" value="Phosphatidylinositol (PI) phosphodiesterase"/>
    <property type="match status" value="1"/>
</dbReference>
<dbReference type="EMBL" id="FTOU01000013">
    <property type="protein sequence ID" value="SIT02889.1"/>
    <property type="molecule type" value="Genomic_DNA"/>
</dbReference>
<dbReference type="Pfam" id="PF03009">
    <property type="entry name" value="GDPD"/>
    <property type="match status" value="1"/>
</dbReference>
<dbReference type="AlphaFoldDB" id="A0AA46A6S3"/>
<evidence type="ECO:0000259" key="1">
    <source>
        <dbReference type="PROSITE" id="PS51704"/>
    </source>
</evidence>
<feature type="domain" description="GP-PDE" evidence="1">
    <location>
        <begin position="2"/>
        <end position="242"/>
    </location>
</feature>
<dbReference type="Proteomes" id="UP001215549">
    <property type="component" value="Chromosome"/>
</dbReference>
<dbReference type="PROSITE" id="PS50007">
    <property type="entry name" value="PIPLC_X_DOMAIN"/>
    <property type="match status" value="1"/>
</dbReference>
<dbReference type="CDD" id="cd08565">
    <property type="entry name" value="GDPD_pAtGDE_like"/>
    <property type="match status" value="1"/>
</dbReference>
<keyword evidence="5" id="KW-1185">Reference proteome</keyword>
<gene>
    <name evidence="3" type="ORF">JHX88_19280</name>
    <name evidence="2" type="ORF">SAMN05421772_1134</name>
</gene>
<evidence type="ECO:0000313" key="4">
    <source>
        <dbReference type="Proteomes" id="UP000186216"/>
    </source>
</evidence>
<evidence type="ECO:0000313" key="2">
    <source>
        <dbReference type="EMBL" id="SIT02889.1"/>
    </source>
</evidence>
<dbReference type="GO" id="GO:0006629">
    <property type="term" value="P:lipid metabolic process"/>
    <property type="evidence" value="ECO:0007669"/>
    <property type="project" value="InterPro"/>
</dbReference>
<dbReference type="EMBL" id="CP067140">
    <property type="protein sequence ID" value="WCR02923.1"/>
    <property type="molecule type" value="Genomic_DNA"/>
</dbReference>
<dbReference type="PANTHER" id="PTHR46211:SF14">
    <property type="entry name" value="GLYCEROPHOSPHODIESTER PHOSPHODIESTERASE"/>
    <property type="match status" value="1"/>
</dbReference>
<name>A0AA46A6S3_9RHOB</name>
<dbReference type="PANTHER" id="PTHR46211">
    <property type="entry name" value="GLYCEROPHOSPHORYL DIESTER PHOSPHODIESTERASE"/>
    <property type="match status" value="1"/>
</dbReference>
<dbReference type="RefSeq" id="WP_076527264.1">
    <property type="nucleotide sequence ID" value="NZ_CP067140.1"/>
</dbReference>
<dbReference type="PROSITE" id="PS51704">
    <property type="entry name" value="GP_PDE"/>
    <property type="match status" value="1"/>
</dbReference>
<sequence length="247" mass="27190">MTYIIGHRGAHDLWAENSLAGFRQAVRLGCTAIEFDVHLTDAGELVVIHDPTLDRTTESEGEVRNLSPRARATTRLKNSAEAIPTLDDVLGVLAPVPNLQLHVEIKLDARGIGYPGIAGRVAERLLAHGLGKRAYLTSFDLGILRECKAEAPGIARLVSADPVWLSQHGGLPAFVGKAAPLVEIIALRHDLLAEKFEDTLTLWPLERLCVWTVNNPEDMRAWLSRRIGYLTTDRPDLALEMNEQVMA</sequence>
<organism evidence="2 4">
    <name type="scientific">Paracoccus saliphilus</name>
    <dbReference type="NCBI Taxonomy" id="405559"/>
    <lineage>
        <taxon>Bacteria</taxon>
        <taxon>Pseudomonadati</taxon>
        <taxon>Pseudomonadota</taxon>
        <taxon>Alphaproteobacteria</taxon>
        <taxon>Rhodobacterales</taxon>
        <taxon>Paracoccaceae</taxon>
        <taxon>Paracoccus</taxon>
    </lineage>
</organism>
<dbReference type="GO" id="GO:0008081">
    <property type="term" value="F:phosphoric diester hydrolase activity"/>
    <property type="evidence" value="ECO:0007669"/>
    <property type="project" value="InterPro"/>
</dbReference>
<evidence type="ECO:0000313" key="3">
    <source>
        <dbReference type="EMBL" id="WCR02923.1"/>
    </source>
</evidence>
<reference evidence="2 4" key="1">
    <citation type="submission" date="2017-01" db="EMBL/GenBank/DDBJ databases">
        <authorList>
            <person name="Varghese N."/>
            <person name="Submissions S."/>
        </authorList>
    </citation>
    <scope>NUCLEOTIDE SEQUENCE [LARGE SCALE GENOMIC DNA]</scope>
    <source>
        <strain evidence="2 4">DSM 18447</strain>
    </source>
</reference>
<dbReference type="Proteomes" id="UP000186216">
    <property type="component" value="Unassembled WGS sequence"/>
</dbReference>
<protein>
    <submittedName>
        <fullName evidence="3">Glycerophosphodiester phosphodiesterase</fullName>
    </submittedName>
    <submittedName>
        <fullName evidence="2">Glycerophosphoryl diester phosphodiesterase</fullName>
    </submittedName>
</protein>
<reference evidence="3 5" key="2">
    <citation type="submission" date="2021-01" db="EMBL/GenBank/DDBJ databases">
        <title>Biogeographic distribution of Paracoccus.</title>
        <authorList>
            <person name="Hollensteiner J."/>
            <person name="Leineberger J."/>
            <person name="Brinkhoff T."/>
            <person name="Daniel R."/>
        </authorList>
    </citation>
    <scope>NUCLEOTIDE SEQUENCE [LARGE SCALE GENOMIC DNA]</scope>
    <source>
        <strain evidence="3 5">DSM 18447</strain>
    </source>
</reference>
<evidence type="ECO:0000313" key="5">
    <source>
        <dbReference type="Proteomes" id="UP001215549"/>
    </source>
</evidence>
<dbReference type="InterPro" id="IPR017946">
    <property type="entry name" value="PLC-like_Pdiesterase_TIM-brl"/>
</dbReference>
<accession>A0AA46A6S3</accession>
<dbReference type="SUPFAM" id="SSF51695">
    <property type="entry name" value="PLC-like phosphodiesterases"/>
    <property type="match status" value="1"/>
</dbReference>